<dbReference type="AlphaFoldDB" id="A0A5E4AH28"/>
<sequence length="102" mass="11335">MQKVRISCSYLMMSPTTLTFGYPGREVKQHTAARTPTSSVSSNDGRSPAPARPKRGQQEPWSKPRVDKGPRLSEEVHPELRPSWQNCFGPEMGSLARGLLPD</sequence>
<evidence type="ECO:0000313" key="2">
    <source>
        <dbReference type="EMBL" id="VTJ56733.1"/>
    </source>
</evidence>
<gene>
    <name evidence="2" type="ORF">MONAX_5E002474</name>
</gene>
<dbReference type="EMBL" id="CABDUW010000068">
    <property type="protein sequence ID" value="VTJ56733.1"/>
    <property type="molecule type" value="Genomic_DNA"/>
</dbReference>
<name>A0A5E4AH28_MARMO</name>
<keyword evidence="3" id="KW-1185">Reference proteome</keyword>
<accession>A0A5E4AH28</accession>
<protein>
    <submittedName>
        <fullName evidence="2">Uncharacterized protein</fullName>
    </submittedName>
</protein>
<dbReference type="Proteomes" id="UP000335636">
    <property type="component" value="Unassembled WGS sequence"/>
</dbReference>
<evidence type="ECO:0000313" key="3">
    <source>
        <dbReference type="Proteomes" id="UP000335636"/>
    </source>
</evidence>
<feature type="region of interest" description="Disordered" evidence="1">
    <location>
        <begin position="15"/>
        <end position="102"/>
    </location>
</feature>
<proteinExistence type="predicted"/>
<organism evidence="2 3">
    <name type="scientific">Marmota monax</name>
    <name type="common">Woodchuck</name>
    <dbReference type="NCBI Taxonomy" id="9995"/>
    <lineage>
        <taxon>Eukaryota</taxon>
        <taxon>Metazoa</taxon>
        <taxon>Chordata</taxon>
        <taxon>Craniata</taxon>
        <taxon>Vertebrata</taxon>
        <taxon>Euteleostomi</taxon>
        <taxon>Mammalia</taxon>
        <taxon>Eutheria</taxon>
        <taxon>Euarchontoglires</taxon>
        <taxon>Glires</taxon>
        <taxon>Rodentia</taxon>
        <taxon>Sciuromorpha</taxon>
        <taxon>Sciuridae</taxon>
        <taxon>Xerinae</taxon>
        <taxon>Marmotini</taxon>
        <taxon>Marmota</taxon>
    </lineage>
</organism>
<reference evidence="2" key="1">
    <citation type="submission" date="2019-04" db="EMBL/GenBank/DDBJ databases">
        <authorList>
            <person name="Alioto T."/>
            <person name="Alioto T."/>
        </authorList>
    </citation>
    <scope>NUCLEOTIDE SEQUENCE [LARGE SCALE GENOMIC DNA]</scope>
</reference>
<comment type="caution">
    <text evidence="2">The sequence shown here is derived from an EMBL/GenBank/DDBJ whole genome shotgun (WGS) entry which is preliminary data.</text>
</comment>
<feature type="compositionally biased region" description="Basic and acidic residues" evidence="1">
    <location>
        <begin position="62"/>
        <end position="80"/>
    </location>
</feature>
<evidence type="ECO:0000256" key="1">
    <source>
        <dbReference type="SAM" id="MobiDB-lite"/>
    </source>
</evidence>
<feature type="compositionally biased region" description="Polar residues" evidence="1">
    <location>
        <begin position="32"/>
        <end position="45"/>
    </location>
</feature>